<dbReference type="InterPro" id="IPR013762">
    <property type="entry name" value="Integrase-like_cat_sf"/>
</dbReference>
<dbReference type="SUPFAM" id="SSF56349">
    <property type="entry name" value="DNA breaking-rejoining enzymes"/>
    <property type="match status" value="1"/>
</dbReference>
<sequence>MALGGPAARQAHRLGAELLLPDLRMHLNTYAGEGDEGLVFVGPKGAQLRRANFTRTWSKAITAAKLTGFHFHDLRHRGITFASQSGATLRELMSRMGHSTTRAVLIYQHTAMERDRAIADTLGKLAQEALSKQDQAGAGTKARKIEMTSEKNQGPGRELSSDLGLRVWSG</sequence>
<evidence type="ECO:0000313" key="5">
    <source>
        <dbReference type="Proteomes" id="UP000653231"/>
    </source>
</evidence>
<evidence type="ECO:0000313" key="4">
    <source>
        <dbReference type="EMBL" id="MBD3148023.1"/>
    </source>
</evidence>
<dbReference type="PROSITE" id="PS51898">
    <property type="entry name" value="TYR_RECOMBINASE"/>
    <property type="match status" value="1"/>
</dbReference>
<evidence type="ECO:0000259" key="3">
    <source>
        <dbReference type="PROSITE" id="PS51898"/>
    </source>
</evidence>
<dbReference type="Gene3D" id="1.10.443.10">
    <property type="entry name" value="Intergrase catalytic core"/>
    <property type="match status" value="1"/>
</dbReference>
<organism evidence="4 5">
    <name type="scientific">Microbispora bryophytorum subsp. camponoti</name>
    <dbReference type="NCBI Taxonomy" id="1677852"/>
    <lineage>
        <taxon>Bacteria</taxon>
        <taxon>Bacillati</taxon>
        <taxon>Actinomycetota</taxon>
        <taxon>Actinomycetes</taxon>
        <taxon>Streptosporangiales</taxon>
        <taxon>Streptosporangiaceae</taxon>
        <taxon>Microbispora</taxon>
    </lineage>
</organism>
<proteinExistence type="predicted"/>
<keyword evidence="5" id="KW-1185">Reference proteome</keyword>
<dbReference type="Pfam" id="PF00589">
    <property type="entry name" value="Phage_integrase"/>
    <property type="match status" value="1"/>
</dbReference>
<dbReference type="Proteomes" id="UP000653231">
    <property type="component" value="Unassembled WGS sequence"/>
</dbReference>
<dbReference type="EMBL" id="JACXRZ010000040">
    <property type="protein sequence ID" value="MBD3148023.1"/>
    <property type="molecule type" value="Genomic_DNA"/>
</dbReference>
<gene>
    <name evidence="4" type="ORF">IEQ31_33305</name>
</gene>
<protein>
    <submittedName>
        <fullName evidence="4">Tyrosine-type recombinase/integrase</fullName>
    </submittedName>
</protein>
<comment type="caution">
    <text evidence="4">The sequence shown here is derived from an EMBL/GenBank/DDBJ whole genome shotgun (WGS) entry which is preliminary data.</text>
</comment>
<feature type="domain" description="Tyr recombinase" evidence="3">
    <location>
        <begin position="1"/>
        <end position="120"/>
    </location>
</feature>
<keyword evidence="1" id="KW-0233">DNA recombination</keyword>
<feature type="region of interest" description="Disordered" evidence="2">
    <location>
        <begin position="132"/>
        <end position="170"/>
    </location>
</feature>
<name>A0ABR8LAW0_9ACTN</name>
<dbReference type="InterPro" id="IPR011010">
    <property type="entry name" value="DNA_brk_join_enz"/>
</dbReference>
<evidence type="ECO:0000256" key="1">
    <source>
        <dbReference type="ARBA" id="ARBA00023172"/>
    </source>
</evidence>
<evidence type="ECO:0000256" key="2">
    <source>
        <dbReference type="SAM" id="MobiDB-lite"/>
    </source>
</evidence>
<accession>A0ABR8LAW0</accession>
<reference evidence="4 5" key="1">
    <citation type="submission" date="2020-09" db="EMBL/GenBank/DDBJ databases">
        <title>Actinomycete isolated from the Camponotus japonicus Mayr.</title>
        <authorList>
            <person name="Gong X."/>
        </authorList>
    </citation>
    <scope>NUCLEOTIDE SEQUENCE [LARGE SCALE GENOMIC DNA]</scope>
    <source>
        <strain evidence="4 5">2C-HV3</strain>
    </source>
</reference>
<dbReference type="InterPro" id="IPR002104">
    <property type="entry name" value="Integrase_catalytic"/>
</dbReference>